<evidence type="ECO:0000256" key="7">
    <source>
        <dbReference type="SAM" id="Phobius"/>
    </source>
</evidence>
<keyword evidence="3 7" id="KW-1133">Transmembrane helix</keyword>
<keyword evidence="10" id="KW-1185">Reference proteome</keyword>
<dbReference type="AlphaFoldDB" id="A0A2B7WR26"/>
<feature type="transmembrane region" description="Helical" evidence="7">
    <location>
        <begin position="111"/>
        <end position="133"/>
    </location>
</feature>
<dbReference type="EMBL" id="PDNA01000279">
    <property type="protein sequence ID" value="PGG99029.1"/>
    <property type="molecule type" value="Genomic_DNA"/>
</dbReference>
<feature type="transmembrane region" description="Helical" evidence="7">
    <location>
        <begin position="72"/>
        <end position="91"/>
    </location>
</feature>
<accession>A0A2B7WR26</accession>
<proteinExistence type="inferred from homology"/>
<dbReference type="STRING" id="1447883.A0A2B7WR26"/>
<keyword evidence="2 7" id="KW-0812">Transmembrane</keyword>
<feature type="transmembrane region" description="Helical" evidence="7">
    <location>
        <begin position="225"/>
        <end position="252"/>
    </location>
</feature>
<evidence type="ECO:0000259" key="8">
    <source>
        <dbReference type="Pfam" id="PF20684"/>
    </source>
</evidence>
<name>A0A2B7WR26_POLH7</name>
<keyword evidence="4 7" id="KW-0472">Membrane</keyword>
<evidence type="ECO:0000256" key="6">
    <source>
        <dbReference type="SAM" id="MobiDB-lite"/>
    </source>
</evidence>
<dbReference type="OrthoDB" id="5342292at2759"/>
<evidence type="ECO:0000256" key="4">
    <source>
        <dbReference type="ARBA" id="ARBA00023136"/>
    </source>
</evidence>
<dbReference type="Pfam" id="PF20684">
    <property type="entry name" value="Fung_rhodopsin"/>
    <property type="match status" value="1"/>
</dbReference>
<comment type="similarity">
    <text evidence="5">Belongs to the SAT4 family.</text>
</comment>
<dbReference type="InterPro" id="IPR052337">
    <property type="entry name" value="SAT4-like"/>
</dbReference>
<evidence type="ECO:0000313" key="9">
    <source>
        <dbReference type="EMBL" id="PGG99029.1"/>
    </source>
</evidence>
<sequence>MAENGDLSVEPGLNPPPGITSNFENPERSLNQWNIVTQALCISLTTVFFALRMYTRKCIHGNFNREDWTCALAWLLGIGYSCTAIMMGEYGGGIHQWDVPRSKVIPFNKTVYGTMVLYGPTAFLTKVSILLILTRVFTPYNKMVIFIYTFFGLLLAYYIPAIIIKIRICSPISHFWLGDLSDGTCLNEGAIIIADAIISVISDLIILVLPLFLTQSLQMPVKKRVRIICILGAGGLACASSIVRLVLIIQTVGNKDQTFSFVRVNVWGNAEVSIGIVCACLPALAAFINRISQGLAADKTSGSRDYEMGGGMSHSMDPTNGITHNGETGSDRDILITHPQGFLKIETAVRAGKRGDRRNPRRDRTSFNGCGIMKTVDVSHTVSEYR</sequence>
<feature type="transmembrane region" description="Helical" evidence="7">
    <location>
        <begin position="145"/>
        <end position="168"/>
    </location>
</feature>
<evidence type="ECO:0000256" key="1">
    <source>
        <dbReference type="ARBA" id="ARBA00004141"/>
    </source>
</evidence>
<feature type="transmembrane region" description="Helical" evidence="7">
    <location>
        <begin position="188"/>
        <end position="213"/>
    </location>
</feature>
<feature type="domain" description="Rhodopsin" evidence="8">
    <location>
        <begin position="51"/>
        <end position="289"/>
    </location>
</feature>
<dbReference type="GO" id="GO:0016020">
    <property type="term" value="C:membrane"/>
    <property type="evidence" value="ECO:0007669"/>
    <property type="project" value="UniProtKB-SubCell"/>
</dbReference>
<dbReference type="Proteomes" id="UP000224634">
    <property type="component" value="Unassembled WGS sequence"/>
</dbReference>
<comment type="caution">
    <text evidence="9">The sequence shown here is derived from an EMBL/GenBank/DDBJ whole genome shotgun (WGS) entry which is preliminary data.</text>
</comment>
<comment type="subcellular location">
    <subcellularLocation>
        <location evidence="1">Membrane</location>
        <topology evidence="1">Multi-pass membrane protein</topology>
    </subcellularLocation>
</comment>
<evidence type="ECO:0000256" key="3">
    <source>
        <dbReference type="ARBA" id="ARBA00022989"/>
    </source>
</evidence>
<feature type="transmembrane region" description="Helical" evidence="7">
    <location>
        <begin position="33"/>
        <end position="51"/>
    </location>
</feature>
<dbReference type="InterPro" id="IPR049326">
    <property type="entry name" value="Rhodopsin_dom_fungi"/>
</dbReference>
<reference evidence="9 10" key="1">
    <citation type="submission" date="2017-10" db="EMBL/GenBank/DDBJ databases">
        <title>Comparative genomics in systemic dimorphic fungi from Ajellomycetaceae.</title>
        <authorList>
            <person name="Munoz J.F."/>
            <person name="Mcewen J.G."/>
            <person name="Clay O.K."/>
            <person name="Cuomo C.A."/>
        </authorList>
    </citation>
    <scope>NUCLEOTIDE SEQUENCE [LARGE SCALE GENOMIC DNA]</scope>
    <source>
        <strain evidence="9 10">UAMH7299</strain>
    </source>
</reference>
<organism evidence="9 10">
    <name type="scientific">Polytolypa hystricis (strain UAMH7299)</name>
    <dbReference type="NCBI Taxonomy" id="1447883"/>
    <lineage>
        <taxon>Eukaryota</taxon>
        <taxon>Fungi</taxon>
        <taxon>Dikarya</taxon>
        <taxon>Ascomycota</taxon>
        <taxon>Pezizomycotina</taxon>
        <taxon>Eurotiomycetes</taxon>
        <taxon>Eurotiomycetidae</taxon>
        <taxon>Onygenales</taxon>
        <taxon>Onygenales incertae sedis</taxon>
        <taxon>Polytolypa</taxon>
    </lineage>
</organism>
<dbReference type="PANTHER" id="PTHR33048">
    <property type="entry name" value="PTH11-LIKE INTEGRAL MEMBRANE PROTEIN (AFU_ORTHOLOGUE AFUA_5G11245)"/>
    <property type="match status" value="1"/>
</dbReference>
<feature type="region of interest" description="Disordered" evidence="6">
    <location>
        <begin position="1"/>
        <end position="21"/>
    </location>
</feature>
<evidence type="ECO:0000313" key="10">
    <source>
        <dbReference type="Proteomes" id="UP000224634"/>
    </source>
</evidence>
<evidence type="ECO:0000256" key="2">
    <source>
        <dbReference type="ARBA" id="ARBA00022692"/>
    </source>
</evidence>
<feature type="transmembrane region" description="Helical" evidence="7">
    <location>
        <begin position="272"/>
        <end position="291"/>
    </location>
</feature>
<evidence type="ECO:0000256" key="5">
    <source>
        <dbReference type="ARBA" id="ARBA00038359"/>
    </source>
</evidence>
<gene>
    <name evidence="9" type="ORF">AJ80_09419</name>
</gene>
<protein>
    <recommendedName>
        <fullName evidence="8">Rhodopsin domain-containing protein</fullName>
    </recommendedName>
</protein>
<dbReference type="PANTHER" id="PTHR33048:SF159">
    <property type="entry name" value="MEMBRANE PROTEIN, PUTATIVE (AFU_ORTHOLOGUE AFUA_5G02860)-RELATED"/>
    <property type="match status" value="1"/>
</dbReference>